<evidence type="ECO:0000313" key="1">
    <source>
        <dbReference type="EMBL" id="KAJ8896388.1"/>
    </source>
</evidence>
<dbReference type="EMBL" id="JARBHB010000001">
    <property type="protein sequence ID" value="KAJ8896388.1"/>
    <property type="molecule type" value="Genomic_DNA"/>
</dbReference>
<accession>A0ABQ9II69</accession>
<proteinExistence type="predicted"/>
<sequence>MESALLVDDATKDLREKTHMNFGIWHYCNKVGRKVGAQSQHFLEDYYRAAVYIPSVDNLILQLRERFLVHKKLLNSFIVLLPKLTTKPTADDEDSIKQFDNAYATDCSENHFPIVKTFLRVLASLPVITATDELSFSSLKRLK</sequence>
<protein>
    <recommendedName>
        <fullName evidence="3">HAT C-terminal dimerisation domain-containing protein</fullName>
    </recommendedName>
</protein>
<keyword evidence="2" id="KW-1185">Reference proteome</keyword>
<gene>
    <name evidence="1" type="ORF">PR048_001732</name>
</gene>
<name>A0ABQ9II69_9NEOP</name>
<organism evidence="1 2">
    <name type="scientific">Dryococelus australis</name>
    <dbReference type="NCBI Taxonomy" id="614101"/>
    <lineage>
        <taxon>Eukaryota</taxon>
        <taxon>Metazoa</taxon>
        <taxon>Ecdysozoa</taxon>
        <taxon>Arthropoda</taxon>
        <taxon>Hexapoda</taxon>
        <taxon>Insecta</taxon>
        <taxon>Pterygota</taxon>
        <taxon>Neoptera</taxon>
        <taxon>Polyneoptera</taxon>
        <taxon>Phasmatodea</taxon>
        <taxon>Verophasmatodea</taxon>
        <taxon>Anareolatae</taxon>
        <taxon>Phasmatidae</taxon>
        <taxon>Eurycanthinae</taxon>
        <taxon>Dryococelus</taxon>
    </lineage>
</organism>
<comment type="caution">
    <text evidence="1">The sequence shown here is derived from an EMBL/GenBank/DDBJ whole genome shotgun (WGS) entry which is preliminary data.</text>
</comment>
<reference evidence="1 2" key="1">
    <citation type="submission" date="2023-02" db="EMBL/GenBank/DDBJ databases">
        <title>LHISI_Scaffold_Assembly.</title>
        <authorList>
            <person name="Stuart O.P."/>
            <person name="Cleave R."/>
            <person name="Magrath M.J.L."/>
            <person name="Mikheyev A.S."/>
        </authorList>
    </citation>
    <scope>NUCLEOTIDE SEQUENCE [LARGE SCALE GENOMIC DNA]</scope>
    <source>
        <strain evidence="1">Daus_M_001</strain>
        <tissue evidence="1">Leg muscle</tissue>
    </source>
</reference>
<evidence type="ECO:0008006" key="3">
    <source>
        <dbReference type="Google" id="ProtNLM"/>
    </source>
</evidence>
<dbReference type="Proteomes" id="UP001159363">
    <property type="component" value="Chromosome 1"/>
</dbReference>
<evidence type="ECO:0000313" key="2">
    <source>
        <dbReference type="Proteomes" id="UP001159363"/>
    </source>
</evidence>